<dbReference type="InterPro" id="IPR019734">
    <property type="entry name" value="TPR_rpt"/>
</dbReference>
<evidence type="ECO:0000256" key="2">
    <source>
        <dbReference type="ARBA" id="ARBA00022490"/>
    </source>
</evidence>
<dbReference type="Pfam" id="PF13560">
    <property type="entry name" value="HTH_31"/>
    <property type="match status" value="1"/>
</dbReference>
<evidence type="ECO:0000256" key="5">
    <source>
        <dbReference type="ARBA" id="ARBA00038253"/>
    </source>
</evidence>
<dbReference type="PANTHER" id="PTHR46630:SF1">
    <property type="entry name" value="TETRATRICOPEPTIDE REPEAT PROTEIN 29"/>
    <property type="match status" value="1"/>
</dbReference>
<dbReference type="GO" id="GO:0003677">
    <property type="term" value="F:DNA binding"/>
    <property type="evidence" value="ECO:0007669"/>
    <property type="project" value="InterPro"/>
</dbReference>
<dbReference type="EMBL" id="CP021434">
    <property type="protein sequence ID" value="ARU61226.1"/>
    <property type="molecule type" value="Genomic_DNA"/>
</dbReference>
<dbReference type="AlphaFoldDB" id="A0A1Y0IN23"/>
<dbReference type="Gene3D" id="1.10.260.40">
    <property type="entry name" value="lambda repressor-like DNA-binding domains"/>
    <property type="match status" value="1"/>
</dbReference>
<dbReference type="Gene3D" id="1.25.40.10">
    <property type="entry name" value="Tetratricopeptide repeat domain"/>
    <property type="match status" value="2"/>
</dbReference>
<accession>A0A1Y0IN23</accession>
<dbReference type="OrthoDB" id="2379720at2"/>
<dbReference type="SMART" id="SM00530">
    <property type="entry name" value="HTH_XRE"/>
    <property type="match status" value="1"/>
</dbReference>
<comment type="similarity">
    <text evidence="5">Belongs to the Rap family.</text>
</comment>
<keyword evidence="2" id="KW-0963">Cytoplasm</keyword>
<evidence type="ECO:0000259" key="6">
    <source>
        <dbReference type="PROSITE" id="PS50943"/>
    </source>
</evidence>
<sequence>MDKYRAVTLGDLLRERRTTLGLTMRDVAGSSLSPTAVNNIEKGKINPTIDTVLYLCQVLQLQPEKVLLFYPDFTKTAGVLFTRIDEMVAHGETDDALTLLYDMYWVAAELPDHEQHTSEIQYKIAQVFADNGRFDSATTAMTDAYKLFILTKSYPRQVDAICALADFAKTKDQLQRAIGVYTTALELAYRHQLFDRVGRILMEMAQIHMESVEQNETVLLCGQAELVFDFLRDADGLAAMKFLRAQALAELGKLEQALESAEAAHNHFQAVGDVQQQATAARLLGEIHSSLQAYELAREHYLQAMTLAESAGHDELHRAKGGLASLSLLQQEPESARQHALEALTGLHKPRDRSRLYRILAGCDLQTGNTDGYKTYMQQAVDALHEAGDPCSAALIQCELADQTDDLELLRDGSRKLRQMIASRKRV</sequence>
<proteinExistence type="inferred from homology"/>
<evidence type="ECO:0000256" key="1">
    <source>
        <dbReference type="ARBA" id="ARBA00004496"/>
    </source>
</evidence>
<dbReference type="Pfam" id="PF13424">
    <property type="entry name" value="TPR_12"/>
    <property type="match status" value="1"/>
</dbReference>
<feature type="domain" description="HTH cro/C1-type" evidence="6">
    <location>
        <begin position="13"/>
        <end position="66"/>
    </location>
</feature>
<dbReference type="RefSeq" id="WP_087456608.1">
    <property type="nucleotide sequence ID" value="NZ_CP021434.1"/>
</dbReference>
<name>A0A1Y0IN23_9BACL</name>
<evidence type="ECO:0000313" key="8">
    <source>
        <dbReference type="Proteomes" id="UP000195437"/>
    </source>
</evidence>
<dbReference type="PANTHER" id="PTHR46630">
    <property type="entry name" value="TETRATRICOPEPTIDE REPEAT PROTEIN 29"/>
    <property type="match status" value="1"/>
</dbReference>
<dbReference type="CDD" id="cd00093">
    <property type="entry name" value="HTH_XRE"/>
    <property type="match status" value="1"/>
</dbReference>
<dbReference type="PROSITE" id="PS50943">
    <property type="entry name" value="HTH_CROC1"/>
    <property type="match status" value="1"/>
</dbReference>
<keyword evidence="4" id="KW-0802">TPR repeat</keyword>
<evidence type="ECO:0000256" key="4">
    <source>
        <dbReference type="ARBA" id="ARBA00022803"/>
    </source>
</evidence>
<keyword evidence="8" id="KW-1185">Reference proteome</keyword>
<dbReference type="InterPro" id="IPR011990">
    <property type="entry name" value="TPR-like_helical_dom_sf"/>
</dbReference>
<reference evidence="8" key="1">
    <citation type="submission" date="2017-05" db="EMBL/GenBank/DDBJ databases">
        <authorList>
            <person name="Sung H."/>
        </authorList>
    </citation>
    <scope>NUCLEOTIDE SEQUENCE [LARGE SCALE GENOMIC DNA]</scope>
    <source>
        <strain evidence="8">AR23208</strain>
    </source>
</reference>
<dbReference type="GO" id="GO:0005737">
    <property type="term" value="C:cytoplasm"/>
    <property type="evidence" value="ECO:0007669"/>
    <property type="project" value="UniProtKB-SubCell"/>
</dbReference>
<dbReference type="InterPro" id="IPR051476">
    <property type="entry name" value="Bac_ResReg_Asp_Phosphatase"/>
</dbReference>
<protein>
    <recommendedName>
        <fullName evidence="6">HTH cro/C1-type domain-containing protein</fullName>
    </recommendedName>
</protein>
<dbReference type="InterPro" id="IPR001387">
    <property type="entry name" value="Cro/C1-type_HTH"/>
</dbReference>
<keyword evidence="3" id="KW-0677">Repeat</keyword>
<organism evidence="7 8">
    <name type="scientific">Tumebacillus avium</name>
    <dbReference type="NCBI Taxonomy" id="1903704"/>
    <lineage>
        <taxon>Bacteria</taxon>
        <taxon>Bacillati</taxon>
        <taxon>Bacillota</taxon>
        <taxon>Bacilli</taxon>
        <taxon>Bacillales</taxon>
        <taxon>Alicyclobacillaceae</taxon>
        <taxon>Tumebacillus</taxon>
    </lineage>
</organism>
<dbReference type="SMART" id="SM00028">
    <property type="entry name" value="TPR"/>
    <property type="match status" value="3"/>
</dbReference>
<dbReference type="SUPFAM" id="SSF47413">
    <property type="entry name" value="lambda repressor-like DNA-binding domains"/>
    <property type="match status" value="1"/>
</dbReference>
<gene>
    <name evidence="7" type="ORF">CBW65_09650</name>
</gene>
<dbReference type="SUPFAM" id="SSF48452">
    <property type="entry name" value="TPR-like"/>
    <property type="match status" value="2"/>
</dbReference>
<dbReference type="InterPro" id="IPR010982">
    <property type="entry name" value="Lambda_DNA-bd_dom_sf"/>
</dbReference>
<evidence type="ECO:0000256" key="3">
    <source>
        <dbReference type="ARBA" id="ARBA00022737"/>
    </source>
</evidence>
<dbReference type="KEGG" id="tum:CBW65_09650"/>
<dbReference type="Proteomes" id="UP000195437">
    <property type="component" value="Chromosome"/>
</dbReference>
<evidence type="ECO:0000313" key="7">
    <source>
        <dbReference type="EMBL" id="ARU61226.1"/>
    </source>
</evidence>
<comment type="subcellular location">
    <subcellularLocation>
        <location evidence="1">Cytoplasm</location>
    </subcellularLocation>
</comment>